<dbReference type="Proteomes" id="UP001157167">
    <property type="component" value="Unassembled WGS sequence"/>
</dbReference>
<gene>
    <name evidence="1" type="ORF">GCM10007933_02290</name>
</gene>
<keyword evidence="2" id="KW-1185">Reference proteome</keyword>
<evidence type="ECO:0000313" key="1">
    <source>
        <dbReference type="EMBL" id="GLT20777.1"/>
    </source>
</evidence>
<accession>A0ABQ6F6A5</accession>
<name>A0ABQ6F6A5_9RHOO</name>
<reference evidence="2" key="1">
    <citation type="journal article" date="2019" name="Int. J. Syst. Evol. Microbiol.">
        <title>The Global Catalogue of Microorganisms (GCM) 10K type strain sequencing project: providing services to taxonomists for standard genome sequencing and annotation.</title>
        <authorList>
            <consortium name="The Broad Institute Genomics Platform"/>
            <consortium name="The Broad Institute Genome Sequencing Center for Infectious Disease"/>
            <person name="Wu L."/>
            <person name="Ma J."/>
        </authorList>
    </citation>
    <scope>NUCLEOTIDE SEQUENCE [LARGE SCALE GENOMIC DNA]</scope>
    <source>
        <strain evidence="2">NBRC 102407</strain>
    </source>
</reference>
<protein>
    <submittedName>
        <fullName evidence="1">Uncharacterized protein</fullName>
    </submittedName>
</protein>
<sequence>MGLKQVAIGIDQLGNTLAGGYADETISARCWRLRGTSRRWRMAWRVVDAIFGAGHCCGAYESERLRSQSPPEYRPAP</sequence>
<organism evidence="1 2">
    <name type="scientific">Zoogloea oryzae</name>
    <dbReference type="NCBI Taxonomy" id="310767"/>
    <lineage>
        <taxon>Bacteria</taxon>
        <taxon>Pseudomonadati</taxon>
        <taxon>Pseudomonadota</taxon>
        <taxon>Betaproteobacteria</taxon>
        <taxon>Rhodocyclales</taxon>
        <taxon>Zoogloeaceae</taxon>
        <taxon>Zoogloea</taxon>
    </lineage>
</organism>
<evidence type="ECO:0000313" key="2">
    <source>
        <dbReference type="Proteomes" id="UP001157167"/>
    </source>
</evidence>
<dbReference type="EMBL" id="BSPX01000002">
    <property type="protein sequence ID" value="GLT20777.1"/>
    <property type="molecule type" value="Genomic_DNA"/>
</dbReference>
<comment type="caution">
    <text evidence="1">The sequence shown here is derived from an EMBL/GenBank/DDBJ whole genome shotgun (WGS) entry which is preliminary data.</text>
</comment>
<proteinExistence type="predicted"/>